<feature type="compositionally biased region" description="Basic residues" evidence="1">
    <location>
        <begin position="1"/>
        <end position="11"/>
    </location>
</feature>
<evidence type="ECO:0000256" key="1">
    <source>
        <dbReference type="SAM" id="MobiDB-lite"/>
    </source>
</evidence>
<accession>A0A2W2DX05</accession>
<gene>
    <name evidence="2" type="ORF">C1I95_21295</name>
</gene>
<keyword evidence="3" id="KW-1185">Reference proteome</keyword>
<sequence length="130" mass="13310">MPASRKSRKSRATSVPDLTPADLAKATATDQPGSPVAPTSPVGLTPPVPPVGLSPSVSPVGLTSPVGQLALPVDRVPVESAAPVPDRAAVPEERVVPPKAGPPPSRRGKGFSSGRPQRAGQARQYAFRRS</sequence>
<dbReference type="AlphaFoldDB" id="A0A2W2DX05"/>
<proteinExistence type="predicted"/>
<reference evidence="2 3" key="1">
    <citation type="submission" date="2018-01" db="EMBL/GenBank/DDBJ databases">
        <title>Draft genome sequence of Jishengella sp. NA12.</title>
        <authorList>
            <person name="Sahin N."/>
            <person name="Ay H."/>
            <person name="Saygin H."/>
        </authorList>
    </citation>
    <scope>NUCLEOTIDE SEQUENCE [LARGE SCALE GENOMIC DNA]</scope>
    <source>
        <strain evidence="2 3">NA12</strain>
    </source>
</reference>
<feature type="compositionally biased region" description="Low complexity" evidence="1">
    <location>
        <begin position="53"/>
        <end position="62"/>
    </location>
</feature>
<dbReference type="Proteomes" id="UP000248924">
    <property type="component" value="Unassembled WGS sequence"/>
</dbReference>
<comment type="caution">
    <text evidence="2">The sequence shown here is derived from an EMBL/GenBank/DDBJ whole genome shotgun (WGS) entry which is preliminary data.</text>
</comment>
<dbReference type="EMBL" id="POTY01000143">
    <property type="protein sequence ID" value="PZG14661.1"/>
    <property type="molecule type" value="Genomic_DNA"/>
</dbReference>
<evidence type="ECO:0000313" key="3">
    <source>
        <dbReference type="Proteomes" id="UP000248924"/>
    </source>
</evidence>
<protein>
    <submittedName>
        <fullName evidence="2">Uncharacterized protein</fullName>
    </submittedName>
</protein>
<evidence type="ECO:0000313" key="2">
    <source>
        <dbReference type="EMBL" id="PZG14661.1"/>
    </source>
</evidence>
<name>A0A2W2DX05_9ACTN</name>
<dbReference type="OrthoDB" id="3405882at2"/>
<feature type="region of interest" description="Disordered" evidence="1">
    <location>
        <begin position="82"/>
        <end position="130"/>
    </location>
</feature>
<organism evidence="2 3">
    <name type="scientific">Micromonospora craterilacus</name>
    <dbReference type="NCBI Taxonomy" id="1655439"/>
    <lineage>
        <taxon>Bacteria</taxon>
        <taxon>Bacillati</taxon>
        <taxon>Actinomycetota</taxon>
        <taxon>Actinomycetes</taxon>
        <taxon>Micromonosporales</taxon>
        <taxon>Micromonosporaceae</taxon>
        <taxon>Micromonospora</taxon>
    </lineage>
</organism>
<feature type="region of interest" description="Disordered" evidence="1">
    <location>
        <begin position="1"/>
        <end position="65"/>
    </location>
</feature>
<dbReference type="RefSeq" id="WP_111215887.1">
    <property type="nucleotide sequence ID" value="NZ_POTY01000143.1"/>
</dbReference>